<evidence type="ECO:0000256" key="1">
    <source>
        <dbReference type="SAM" id="Coils"/>
    </source>
</evidence>
<dbReference type="EMBL" id="CDMZ01000413">
    <property type="protein sequence ID" value="CEM13820.1"/>
    <property type="molecule type" value="Genomic_DNA"/>
</dbReference>
<reference evidence="2" key="1">
    <citation type="submission" date="2014-11" db="EMBL/GenBank/DDBJ databases">
        <authorList>
            <person name="Otto D Thomas"/>
            <person name="Naeem Raeece"/>
        </authorList>
    </citation>
    <scope>NUCLEOTIDE SEQUENCE</scope>
</reference>
<proteinExistence type="predicted"/>
<dbReference type="VEuPathDB" id="CryptoDB:Cvel_30346"/>
<gene>
    <name evidence="2" type="ORF">Cvel_17322</name>
    <name evidence="3" type="ORF">Cvel_30346</name>
</gene>
<evidence type="ECO:0000313" key="3">
    <source>
        <dbReference type="EMBL" id="CEM46669.1"/>
    </source>
</evidence>
<name>A0A0G4FJ65_9ALVE</name>
<dbReference type="EMBL" id="CDMZ01003513">
    <property type="protein sequence ID" value="CEM46669.1"/>
    <property type="molecule type" value="Genomic_DNA"/>
</dbReference>
<sequence length="253" mass="29368">MWKRFGRDTEAGRLLYSLYKTKHAPKINYPLIKTIHKDMNAQQQQSEKPKKPCPQRAVVDVPKVGRPKKAAVPQTASKKKALETILKETKGYHNKADRPLPGRNQDTEKDRLAFQFQFSKCTAMPKEARVPTLSAYDRPMLIDNGKLARKIVENRYEREQNREARIAEEHRRMREELQEEVCHKEALLEHLQQYPSTLQEAMPYAKGHGRAGPKPLHAVQMMNGQMKLELEACRDMKEAQEDLTRLENLISMQ</sequence>
<keyword evidence="1" id="KW-0175">Coiled coil</keyword>
<evidence type="ECO:0000313" key="2">
    <source>
        <dbReference type="EMBL" id="CEM13820.1"/>
    </source>
</evidence>
<organism evidence="2">
    <name type="scientific">Chromera velia CCMP2878</name>
    <dbReference type="NCBI Taxonomy" id="1169474"/>
    <lineage>
        <taxon>Eukaryota</taxon>
        <taxon>Sar</taxon>
        <taxon>Alveolata</taxon>
        <taxon>Colpodellida</taxon>
        <taxon>Chromeraceae</taxon>
        <taxon>Chromera</taxon>
    </lineage>
</organism>
<protein>
    <submittedName>
        <fullName evidence="2">Uncharacterized protein</fullName>
    </submittedName>
</protein>
<accession>A0A0G4FJ65</accession>
<feature type="coiled-coil region" evidence="1">
    <location>
        <begin position="149"/>
        <end position="180"/>
    </location>
</feature>
<dbReference type="AlphaFoldDB" id="A0A0G4FJ65"/>
<dbReference type="VEuPathDB" id="CryptoDB:Cvel_17322"/>